<evidence type="ECO:0000256" key="4">
    <source>
        <dbReference type="ARBA" id="ARBA00022741"/>
    </source>
</evidence>
<evidence type="ECO:0000256" key="7">
    <source>
        <dbReference type="ARBA" id="ARBA00047899"/>
    </source>
</evidence>
<feature type="compositionally biased region" description="Gly residues" evidence="10">
    <location>
        <begin position="965"/>
        <end position="978"/>
    </location>
</feature>
<dbReference type="EC" id="2.7.11.1" evidence="1"/>
<feature type="compositionally biased region" description="Pro residues" evidence="10">
    <location>
        <begin position="442"/>
        <end position="459"/>
    </location>
</feature>
<feature type="compositionally biased region" description="Polar residues" evidence="10">
    <location>
        <begin position="319"/>
        <end position="334"/>
    </location>
</feature>
<evidence type="ECO:0000256" key="1">
    <source>
        <dbReference type="ARBA" id="ARBA00012513"/>
    </source>
</evidence>
<proteinExistence type="predicted"/>
<feature type="compositionally biased region" description="Low complexity" evidence="10">
    <location>
        <begin position="722"/>
        <end position="731"/>
    </location>
</feature>
<dbReference type="InterPro" id="IPR000719">
    <property type="entry name" value="Prot_kinase_dom"/>
</dbReference>
<feature type="compositionally biased region" description="Pro residues" evidence="10">
    <location>
        <begin position="405"/>
        <end position="415"/>
    </location>
</feature>
<feature type="compositionally biased region" description="Basic and acidic residues" evidence="10">
    <location>
        <begin position="1291"/>
        <end position="1312"/>
    </location>
</feature>
<feature type="compositionally biased region" description="Pro residues" evidence="10">
    <location>
        <begin position="1171"/>
        <end position="1189"/>
    </location>
</feature>
<evidence type="ECO:0000313" key="13">
    <source>
        <dbReference type="Proteomes" id="UP000247409"/>
    </source>
</evidence>
<dbReference type="PROSITE" id="PS50011">
    <property type="entry name" value="PROTEIN_KINASE_DOM"/>
    <property type="match status" value="1"/>
</dbReference>
<feature type="compositionally biased region" description="Pro residues" evidence="10">
    <location>
        <begin position="1197"/>
        <end position="1211"/>
    </location>
</feature>
<dbReference type="Proteomes" id="UP000247409">
    <property type="component" value="Unassembled WGS sequence"/>
</dbReference>
<accession>A0A2V3J5K2</accession>
<dbReference type="SUPFAM" id="SSF56112">
    <property type="entry name" value="Protein kinase-like (PK-like)"/>
    <property type="match status" value="1"/>
</dbReference>
<keyword evidence="2" id="KW-0723">Serine/threonine-protein kinase</keyword>
<dbReference type="CDD" id="cd14003">
    <property type="entry name" value="STKc_AMPK-like"/>
    <property type="match status" value="1"/>
</dbReference>
<keyword evidence="4 9" id="KW-0547">Nucleotide-binding</keyword>
<evidence type="ECO:0000313" key="12">
    <source>
        <dbReference type="EMBL" id="PXF49267.1"/>
    </source>
</evidence>
<dbReference type="GO" id="GO:0004674">
    <property type="term" value="F:protein serine/threonine kinase activity"/>
    <property type="evidence" value="ECO:0007669"/>
    <property type="project" value="UniProtKB-KW"/>
</dbReference>
<dbReference type="Gene3D" id="1.10.510.10">
    <property type="entry name" value="Transferase(Phosphotransferase) domain 1"/>
    <property type="match status" value="1"/>
</dbReference>
<feature type="compositionally biased region" description="Polar residues" evidence="10">
    <location>
        <begin position="954"/>
        <end position="963"/>
    </location>
</feature>
<organism evidence="12 13">
    <name type="scientific">Gracilariopsis chorda</name>
    <dbReference type="NCBI Taxonomy" id="448386"/>
    <lineage>
        <taxon>Eukaryota</taxon>
        <taxon>Rhodophyta</taxon>
        <taxon>Florideophyceae</taxon>
        <taxon>Rhodymeniophycidae</taxon>
        <taxon>Gracilariales</taxon>
        <taxon>Gracilariaceae</taxon>
        <taxon>Gracilariopsis</taxon>
    </lineage>
</organism>
<evidence type="ECO:0000256" key="8">
    <source>
        <dbReference type="ARBA" id="ARBA00048679"/>
    </source>
</evidence>
<dbReference type="GO" id="GO:0007165">
    <property type="term" value="P:signal transduction"/>
    <property type="evidence" value="ECO:0007669"/>
    <property type="project" value="TreeGrafter"/>
</dbReference>
<comment type="catalytic activity">
    <reaction evidence="8">
        <text>L-seryl-[protein] + ATP = O-phospho-L-seryl-[protein] + ADP + H(+)</text>
        <dbReference type="Rhea" id="RHEA:17989"/>
        <dbReference type="Rhea" id="RHEA-COMP:9863"/>
        <dbReference type="Rhea" id="RHEA-COMP:11604"/>
        <dbReference type="ChEBI" id="CHEBI:15378"/>
        <dbReference type="ChEBI" id="CHEBI:29999"/>
        <dbReference type="ChEBI" id="CHEBI:30616"/>
        <dbReference type="ChEBI" id="CHEBI:83421"/>
        <dbReference type="ChEBI" id="CHEBI:456216"/>
        <dbReference type="EC" id="2.7.11.1"/>
    </reaction>
</comment>
<protein>
    <recommendedName>
        <fullName evidence="1">non-specific serine/threonine protein kinase</fullName>
        <ecNumber evidence="1">2.7.11.1</ecNumber>
    </recommendedName>
</protein>
<feature type="compositionally biased region" description="Basic residues" evidence="10">
    <location>
        <begin position="286"/>
        <end position="296"/>
    </location>
</feature>
<sequence length="1541" mass="166542">MASRVGKYLLFETLGEGAFGKVKLGVHEETGEQVAVKIMDKSDIKAQEMTMNVRREIAIMKALKHRNIVNLRQVLTSHTKLYIVMDLVTGGELFTKILKEGKLEEKVARRYFQQLVDGIEYCHRRGVCHRDLKPENLLIDETTGELKITDFGLSAMKGASTTEELLHTQCGSPNYCAPEIIARHKQGYNGAKVDAWSCGIILFALLAGFLPFYDENTKVLYRMIQKDDVKFPRKFPTDAKDLVLCLLHKDPDKRYTLAQVKRHHWFAVDYQGDDAPSKAGASPPFNRRRRRGHSRSKSTDQGPRSRELELRRKSDKSDSGSAVGSTTDSITQPVTIDGSRMPPPPISDPNQRVSATSQRPPALPPTIPSPRAGPQSIPPLPPRVPPPPRYGVVQTPIAPSRDKAPAPPPTLPVAPLPHHGTASTRPVTPYSEAMRMQLAQAAPPPPPPPPPPPLLPPPAQHVVSQPAATAVPPVIPIVSHPLIGSDSTHASSAASNVTASDRLPPYSAAPAPNSGYYSSAPPPPPFPAPHEAPAVPDVPTYAPSVPTPEQRSYVPNGVPQASQALETTPRYTPPVQQQNETQNRAPPSPPPEEPSRAPEHTDGKKKAVASVSESLDDEPVRPPSQPSEARERTPPALQKGEADIPVVNAEPTEIAKPSPSRQTKLKWNVVQTQPPPSYQSSIAPVSTPAAVADGDSSWMKFSSSPKEEKPRIASRASGVTESTPKSSPSTSNATIEREMNEASSDASSERPLSLVEQRLRMYNKLANESGSAAPLPDLSFRSISVRSESTSSPRPDKSRNQVPRYEDRTEVSTAKGCTRFESEEGSKTGPEVQSSDVLNTAASKTGPVANHEVDHTDADVVSDPTGVPDQGSTSAAVEIADTAEVGSTPTPVPDSVTAAKSEEECDTVESNTSKALQALAEAEYEEIPLKERLAAAVARYRRIFKLGNRIGITSSPSFSSNRGNGLPGAEGNGTGHGESNGKNATSFFARAKAVTGAWGIILTQNVDEDSDSEDDGPQVTEAELQAFSRLLDFWDNRRASATNPKGGEVLLDDEDSSPLSDDDILGIQSLLQKLEPKQVEEDVSEIGGDTGSYVEGDTSGATKLRTETAGNPVAVANNGNRSVEFDLRNGQQSFEKKPDASSDLLTGSETMKREAQVVTFQRPVDSAPSSQAPPSPRPPPTPPPLPSLPTNPRRSSGPPPPPPPPPLPPRRPATTSNVSLPPPPPPPPRHSSSPVKPTNTTNVNDQGTERLSSPDVEPLVAKSVLTPGAGKITFPDLEVPPPPRAFGKKVNVPDEAEHRRLVVTESTLRDPFRPQSPPAHPPPSSRNSDASSSLMDPDIESKVRQDTDAALKRGGRGPQRWNVEKGGKKVRRKSSTHTAEKESDGRKTMSRDSQSKADSKSGSEQTTSKSSHRKSPSRDEHATRGLFALGMFNRRRSSVITSFESELAPEQCMLELGRTLMGMNCDVLMKRGETKMKCEAPLKNVKLSLSIVCTHQNGVSSVQFRRGRRDKSNVNSKEFYDFCQAVQVRYHERVNRSTISS</sequence>
<feature type="compositionally biased region" description="Polar residues" evidence="10">
    <location>
        <begin position="348"/>
        <end position="359"/>
    </location>
</feature>
<feature type="compositionally biased region" description="Polar residues" evidence="10">
    <location>
        <begin position="1230"/>
        <end position="1251"/>
    </location>
</feature>
<dbReference type="EMBL" id="NBIV01000006">
    <property type="protein sequence ID" value="PXF49267.1"/>
    <property type="molecule type" value="Genomic_DNA"/>
</dbReference>
<feature type="compositionally biased region" description="Basic and acidic residues" evidence="10">
    <location>
        <begin position="794"/>
        <end position="810"/>
    </location>
</feature>
<evidence type="ECO:0000256" key="6">
    <source>
        <dbReference type="ARBA" id="ARBA00022840"/>
    </source>
</evidence>
<comment type="caution">
    <text evidence="12">The sequence shown here is derived from an EMBL/GenBank/DDBJ whole genome shotgun (WGS) entry which is preliminary data.</text>
</comment>
<dbReference type="SMART" id="SM00220">
    <property type="entry name" value="S_TKc"/>
    <property type="match status" value="1"/>
</dbReference>
<feature type="compositionally biased region" description="Low complexity" evidence="10">
    <location>
        <begin position="784"/>
        <end position="793"/>
    </location>
</feature>
<feature type="compositionally biased region" description="Low complexity" evidence="10">
    <location>
        <begin position="466"/>
        <end position="478"/>
    </location>
</feature>
<keyword evidence="6 9" id="KW-0067">ATP-binding</keyword>
<evidence type="ECO:0000259" key="11">
    <source>
        <dbReference type="PROSITE" id="PS50011"/>
    </source>
</evidence>
<dbReference type="STRING" id="448386.A0A2V3J5K2"/>
<comment type="catalytic activity">
    <reaction evidence="7">
        <text>L-threonyl-[protein] + ATP = O-phospho-L-threonyl-[protein] + ADP + H(+)</text>
        <dbReference type="Rhea" id="RHEA:46608"/>
        <dbReference type="Rhea" id="RHEA-COMP:11060"/>
        <dbReference type="Rhea" id="RHEA-COMP:11605"/>
        <dbReference type="ChEBI" id="CHEBI:15378"/>
        <dbReference type="ChEBI" id="CHEBI:30013"/>
        <dbReference type="ChEBI" id="CHEBI:30616"/>
        <dbReference type="ChEBI" id="CHEBI:61977"/>
        <dbReference type="ChEBI" id="CHEBI:456216"/>
        <dbReference type="EC" id="2.7.11.1"/>
    </reaction>
</comment>
<dbReference type="GO" id="GO:0005524">
    <property type="term" value="F:ATP binding"/>
    <property type="evidence" value="ECO:0007669"/>
    <property type="project" value="UniProtKB-UniRule"/>
</dbReference>
<feature type="compositionally biased region" description="Pro residues" evidence="10">
    <location>
        <begin position="520"/>
        <end position="530"/>
    </location>
</feature>
<dbReference type="InterPro" id="IPR008271">
    <property type="entry name" value="Ser/Thr_kinase_AS"/>
</dbReference>
<dbReference type="FunFam" id="3.30.200.20:FF:000003">
    <property type="entry name" value="Non-specific serine/threonine protein kinase"/>
    <property type="match status" value="1"/>
</dbReference>
<dbReference type="InterPro" id="IPR017441">
    <property type="entry name" value="Protein_kinase_ATP_BS"/>
</dbReference>
<reference evidence="12 13" key="1">
    <citation type="journal article" date="2018" name="Mol. Biol. Evol.">
        <title>Analysis of the draft genome of the red seaweed Gracilariopsis chorda provides insights into genome size evolution in Rhodophyta.</title>
        <authorList>
            <person name="Lee J."/>
            <person name="Yang E.C."/>
            <person name="Graf L."/>
            <person name="Yang J.H."/>
            <person name="Qiu H."/>
            <person name="Zel Zion U."/>
            <person name="Chan C.X."/>
            <person name="Stephens T.G."/>
            <person name="Weber A.P.M."/>
            <person name="Boo G.H."/>
            <person name="Boo S.M."/>
            <person name="Kim K.M."/>
            <person name="Shin Y."/>
            <person name="Jung M."/>
            <person name="Lee S.J."/>
            <person name="Yim H.S."/>
            <person name="Lee J.H."/>
            <person name="Bhattacharya D."/>
            <person name="Yoon H.S."/>
        </authorList>
    </citation>
    <scope>NUCLEOTIDE SEQUENCE [LARGE SCALE GENOMIC DNA]</scope>
    <source>
        <strain evidence="12 13">SKKU-2015</strain>
        <tissue evidence="12">Whole body</tissue>
    </source>
</reference>
<evidence type="ECO:0000256" key="3">
    <source>
        <dbReference type="ARBA" id="ARBA00022679"/>
    </source>
</evidence>
<feature type="compositionally biased region" description="Low complexity" evidence="10">
    <location>
        <begin position="504"/>
        <end position="519"/>
    </location>
</feature>
<feature type="binding site" evidence="9">
    <location>
        <position position="37"/>
    </location>
    <ligand>
        <name>ATP</name>
        <dbReference type="ChEBI" id="CHEBI:30616"/>
    </ligand>
</feature>
<feature type="compositionally biased region" description="Basic and acidic residues" evidence="10">
    <location>
        <begin position="593"/>
        <end position="605"/>
    </location>
</feature>
<dbReference type="InterPro" id="IPR011009">
    <property type="entry name" value="Kinase-like_dom_sf"/>
</dbReference>
<dbReference type="FunFam" id="1.10.510.10:FF:000571">
    <property type="entry name" value="Maternal embryonic leucine zipper kinase"/>
    <property type="match status" value="1"/>
</dbReference>
<evidence type="ECO:0000256" key="5">
    <source>
        <dbReference type="ARBA" id="ARBA00022777"/>
    </source>
</evidence>
<feature type="compositionally biased region" description="Polar residues" evidence="10">
    <location>
        <begin position="831"/>
        <end position="843"/>
    </location>
</feature>
<keyword evidence="3" id="KW-0808">Transferase</keyword>
<dbReference type="PROSITE" id="PS00108">
    <property type="entry name" value="PROTEIN_KINASE_ST"/>
    <property type="match status" value="1"/>
</dbReference>
<feature type="compositionally biased region" description="Pro residues" evidence="10">
    <location>
        <begin position="1314"/>
        <end position="1324"/>
    </location>
</feature>
<feature type="region of interest" description="Disordered" evidence="10">
    <location>
        <begin position="271"/>
        <end position="752"/>
    </location>
</feature>
<name>A0A2V3J5K2_9FLOR</name>
<keyword evidence="13" id="KW-1185">Reference proteome</keyword>
<feature type="compositionally biased region" description="Polar residues" evidence="10">
    <location>
        <begin position="485"/>
        <end position="499"/>
    </location>
</feature>
<feature type="region of interest" description="Disordered" evidence="10">
    <location>
        <begin position="1076"/>
        <end position="1426"/>
    </location>
</feature>
<feature type="compositionally biased region" description="Basic and acidic residues" evidence="10">
    <location>
        <begin position="1339"/>
        <end position="1351"/>
    </location>
</feature>
<gene>
    <name evidence="12" type="ORF">BWQ96_00841</name>
</gene>
<feature type="compositionally biased region" description="Basic and acidic residues" evidence="10">
    <location>
        <begin position="303"/>
        <end position="318"/>
    </location>
</feature>
<dbReference type="PANTHER" id="PTHR43895">
    <property type="entry name" value="CALCIUM/CALMODULIN-DEPENDENT PROTEIN KINASE KINASE-RELATED"/>
    <property type="match status" value="1"/>
</dbReference>
<feature type="region of interest" description="Disordered" evidence="10">
    <location>
        <begin position="784"/>
        <end position="872"/>
    </location>
</feature>
<feature type="domain" description="Protein kinase" evidence="11">
    <location>
        <begin position="8"/>
        <end position="266"/>
    </location>
</feature>
<dbReference type="OrthoDB" id="10505095at2759"/>
<evidence type="ECO:0000256" key="2">
    <source>
        <dbReference type="ARBA" id="ARBA00022527"/>
    </source>
</evidence>
<keyword evidence="5 12" id="KW-0418">Kinase</keyword>
<evidence type="ECO:0000256" key="9">
    <source>
        <dbReference type="PROSITE-ProRule" id="PRU10141"/>
    </source>
</evidence>
<dbReference type="PANTHER" id="PTHR43895:SF32">
    <property type="entry name" value="SERINE_THREONINE-PROTEIN KINASE CHK1"/>
    <property type="match status" value="1"/>
</dbReference>
<feature type="compositionally biased region" description="Basic and acidic residues" evidence="10">
    <location>
        <begin position="1378"/>
        <end position="1401"/>
    </location>
</feature>
<feature type="compositionally biased region" description="Polar residues" evidence="10">
    <location>
        <begin position="559"/>
        <end position="583"/>
    </location>
</feature>
<dbReference type="PROSITE" id="PS00107">
    <property type="entry name" value="PROTEIN_KINASE_ATP"/>
    <property type="match status" value="1"/>
</dbReference>
<feature type="compositionally biased region" description="Pro residues" evidence="10">
    <location>
        <begin position="376"/>
        <end position="389"/>
    </location>
</feature>
<feature type="compositionally biased region" description="Pro residues" evidence="10">
    <location>
        <begin position="1220"/>
        <end position="1229"/>
    </location>
</feature>
<dbReference type="Pfam" id="PF00069">
    <property type="entry name" value="Pkinase"/>
    <property type="match status" value="1"/>
</dbReference>
<evidence type="ECO:0000256" key="10">
    <source>
        <dbReference type="SAM" id="MobiDB-lite"/>
    </source>
</evidence>
<feature type="region of interest" description="Disordered" evidence="10">
    <location>
        <begin position="954"/>
        <end position="983"/>
    </location>
</feature>
<feature type="compositionally biased region" description="Low complexity" evidence="10">
    <location>
        <begin position="1109"/>
        <end position="1120"/>
    </location>
</feature>